<dbReference type="Proteomes" id="UP001404956">
    <property type="component" value="Unassembled WGS sequence"/>
</dbReference>
<protein>
    <recommendedName>
        <fullName evidence="1">Metallo-beta-lactamase domain-containing protein</fullName>
    </recommendedName>
</protein>
<evidence type="ECO:0000259" key="1">
    <source>
        <dbReference type="SMART" id="SM00849"/>
    </source>
</evidence>
<dbReference type="PANTHER" id="PTHR23131:SF4">
    <property type="entry name" value="METALLO-BETA-LACTAMASE SUPERFAMILY POTEIN"/>
    <property type="match status" value="1"/>
</dbReference>
<dbReference type="EMBL" id="BAABRV010000006">
    <property type="protein sequence ID" value="GAA5534134.1"/>
    <property type="molecule type" value="Genomic_DNA"/>
</dbReference>
<dbReference type="CDD" id="cd07725">
    <property type="entry name" value="TTHA1429-like_MBL-fold"/>
    <property type="match status" value="1"/>
</dbReference>
<dbReference type="Gene3D" id="1.10.10.10">
    <property type="entry name" value="Winged helix-like DNA-binding domain superfamily/Winged helix DNA-binding domain"/>
    <property type="match status" value="1"/>
</dbReference>
<keyword evidence="3" id="KW-1185">Reference proteome</keyword>
<dbReference type="InterPro" id="IPR048933">
    <property type="entry name" value="B_lactamase-like_C"/>
</dbReference>
<dbReference type="SUPFAM" id="SSF56281">
    <property type="entry name" value="Metallo-hydrolase/oxidoreductase"/>
    <property type="match status" value="1"/>
</dbReference>
<organism evidence="2 3">
    <name type="scientific">Deinococcus aluminii</name>
    <dbReference type="NCBI Taxonomy" id="1656885"/>
    <lineage>
        <taxon>Bacteria</taxon>
        <taxon>Thermotogati</taxon>
        <taxon>Deinococcota</taxon>
        <taxon>Deinococci</taxon>
        <taxon>Deinococcales</taxon>
        <taxon>Deinococcaceae</taxon>
        <taxon>Deinococcus</taxon>
    </lineage>
</organism>
<feature type="domain" description="Metallo-beta-lactamase" evidence="1">
    <location>
        <begin position="32"/>
        <end position="244"/>
    </location>
</feature>
<evidence type="ECO:0000313" key="3">
    <source>
        <dbReference type="Proteomes" id="UP001404956"/>
    </source>
</evidence>
<sequence length="331" mass="37322">MMSPPGPATFPTVSRVLDTLHVREVPIPFPMRTVTVLVDTAGPVTLIDAGLDTPEARAGLEAGLTHLGLRLSGVERVILTHHHPDHLGIAGELEEGGAPVYMLDTEIAHGGRYWQDWENWRPRLLDQMGEHGLPHELREPQDAFHRRIRRMLRPARQWTPLHAGQSVPLAGRDWEVLWLPGHADGHLGLWNAEESLLIAGDAILPRITPNIGLYAYSRPDPLGDYFGTLDRLEALAPRRAVVGHHGPLMEGVADRARSLRDHHHERLDFLLGVAREMPGSAYTLSRRMFTRELNEANLRFALAETLAHLEYLRLRGQLQRRREDGVWLYHA</sequence>
<comment type="caution">
    <text evidence="2">The sequence shown here is derived from an EMBL/GenBank/DDBJ whole genome shotgun (WGS) entry which is preliminary data.</text>
</comment>
<dbReference type="InterPro" id="IPR001279">
    <property type="entry name" value="Metallo-B-lactamas"/>
</dbReference>
<dbReference type="RefSeq" id="WP_425557439.1">
    <property type="nucleotide sequence ID" value="NZ_BAABRV010000006.1"/>
</dbReference>
<dbReference type="Gene3D" id="3.60.15.10">
    <property type="entry name" value="Ribonuclease Z/Hydroxyacylglutathione hydrolase-like"/>
    <property type="match status" value="1"/>
</dbReference>
<dbReference type="Pfam" id="PF00753">
    <property type="entry name" value="Lactamase_B"/>
    <property type="match status" value="1"/>
</dbReference>
<dbReference type="InterPro" id="IPR036388">
    <property type="entry name" value="WH-like_DNA-bd_sf"/>
</dbReference>
<dbReference type="InterPro" id="IPR050662">
    <property type="entry name" value="Sec-metab_biosynth-thioest"/>
</dbReference>
<evidence type="ECO:0000313" key="2">
    <source>
        <dbReference type="EMBL" id="GAA5534134.1"/>
    </source>
</evidence>
<proteinExistence type="predicted"/>
<gene>
    <name evidence="2" type="ORF">Dalu01_02542</name>
</gene>
<accession>A0ABP9XFJ4</accession>
<dbReference type="SMART" id="SM00849">
    <property type="entry name" value="Lactamase_B"/>
    <property type="match status" value="1"/>
</dbReference>
<dbReference type="PANTHER" id="PTHR23131">
    <property type="entry name" value="ENDORIBONUCLEASE LACTB2"/>
    <property type="match status" value="1"/>
</dbReference>
<dbReference type="Pfam" id="PF21221">
    <property type="entry name" value="B_lactamase-like_C"/>
    <property type="match status" value="1"/>
</dbReference>
<name>A0ABP9XFJ4_9DEIO</name>
<dbReference type="InterPro" id="IPR036866">
    <property type="entry name" value="RibonucZ/Hydroxyglut_hydro"/>
</dbReference>
<reference evidence="2 3" key="1">
    <citation type="submission" date="2024-02" db="EMBL/GenBank/DDBJ databases">
        <title>Deinococcus aluminii NBRC 112889.</title>
        <authorList>
            <person name="Ichikawa N."/>
            <person name="Katano-Makiyama Y."/>
            <person name="Hidaka K."/>
        </authorList>
    </citation>
    <scope>NUCLEOTIDE SEQUENCE [LARGE SCALE GENOMIC DNA]</scope>
    <source>
        <strain evidence="2 3">NBRC 112889</strain>
    </source>
</reference>